<feature type="compositionally biased region" description="Gly residues" evidence="9">
    <location>
        <begin position="19"/>
        <end position="30"/>
    </location>
</feature>
<evidence type="ECO:0000259" key="10">
    <source>
        <dbReference type="Pfam" id="PF04494"/>
    </source>
</evidence>
<evidence type="ECO:0000256" key="4">
    <source>
        <dbReference type="ARBA" id="ARBA00022737"/>
    </source>
</evidence>
<dbReference type="OrthoDB" id="10266330at2759"/>
<name>A0A1B7XVZ5_COLHI</name>
<dbReference type="PROSITE" id="PS50896">
    <property type="entry name" value="LISH"/>
    <property type="match status" value="1"/>
</dbReference>
<comment type="similarity">
    <text evidence="2">Belongs to the WD repeat TAF5 family.</text>
</comment>
<evidence type="ECO:0000256" key="1">
    <source>
        <dbReference type="ARBA" id="ARBA00004123"/>
    </source>
</evidence>
<feature type="repeat" description="WD" evidence="8">
    <location>
        <begin position="591"/>
        <end position="634"/>
    </location>
</feature>
<comment type="subcellular location">
    <subcellularLocation>
        <location evidence="1">Nucleus</location>
    </subcellularLocation>
</comment>
<evidence type="ECO:0000313" key="11">
    <source>
        <dbReference type="EMBL" id="OBR03913.1"/>
    </source>
</evidence>
<dbReference type="GO" id="GO:0016251">
    <property type="term" value="F:RNA polymerase II general transcription initiation factor activity"/>
    <property type="evidence" value="ECO:0007669"/>
    <property type="project" value="TreeGrafter"/>
</dbReference>
<keyword evidence="7" id="KW-0539">Nucleus</keyword>
<dbReference type="AlphaFoldDB" id="A0A1B7XVZ5"/>
<organism evidence="11 12">
    <name type="scientific">Colletotrichum higginsianum (strain IMI 349063)</name>
    <name type="common">Crucifer anthracnose fungus</name>
    <dbReference type="NCBI Taxonomy" id="759273"/>
    <lineage>
        <taxon>Eukaryota</taxon>
        <taxon>Fungi</taxon>
        <taxon>Dikarya</taxon>
        <taxon>Ascomycota</taxon>
        <taxon>Pezizomycotina</taxon>
        <taxon>Sordariomycetes</taxon>
        <taxon>Hypocreomycetidae</taxon>
        <taxon>Glomerellales</taxon>
        <taxon>Glomerellaceae</taxon>
        <taxon>Colletotrichum</taxon>
        <taxon>Colletotrichum destructivum species complex</taxon>
    </lineage>
</organism>
<dbReference type="InterPro" id="IPR036322">
    <property type="entry name" value="WD40_repeat_dom_sf"/>
</dbReference>
<dbReference type="SMART" id="SM00320">
    <property type="entry name" value="WD40"/>
    <property type="match status" value="6"/>
</dbReference>
<dbReference type="InterPro" id="IPR001680">
    <property type="entry name" value="WD40_rpt"/>
</dbReference>
<keyword evidence="12" id="KW-1185">Reference proteome</keyword>
<dbReference type="PANTHER" id="PTHR19879">
    <property type="entry name" value="TRANSCRIPTION INITIATION FACTOR TFIID"/>
    <property type="match status" value="1"/>
</dbReference>
<keyword evidence="4" id="KW-0677">Repeat</keyword>
<reference evidence="12" key="1">
    <citation type="journal article" date="2017" name="BMC Genomics">
        <title>Gapless genome assembly of Colletotrichum higginsianum reveals chromosome structure and association of transposable elements with secondary metabolite gene clusters.</title>
        <authorList>
            <person name="Dallery J.-F."/>
            <person name="Lapalu N."/>
            <person name="Zampounis A."/>
            <person name="Pigne S."/>
            <person name="Luyten I."/>
            <person name="Amselem J."/>
            <person name="Wittenberg A.H.J."/>
            <person name="Zhou S."/>
            <person name="de Queiroz M.V."/>
            <person name="Robin G.P."/>
            <person name="Auger A."/>
            <person name="Hainaut M."/>
            <person name="Henrissat B."/>
            <person name="Kim K.-T."/>
            <person name="Lee Y.-H."/>
            <person name="Lespinet O."/>
            <person name="Schwartz D.C."/>
            <person name="Thon M.R."/>
            <person name="O'Connell R.J."/>
        </authorList>
    </citation>
    <scope>NUCLEOTIDE SEQUENCE [LARGE SCALE GENOMIC DNA]</scope>
    <source>
        <strain evidence="12">IMI 349063</strain>
    </source>
</reference>
<feature type="repeat" description="WD" evidence="8">
    <location>
        <begin position="685"/>
        <end position="712"/>
    </location>
</feature>
<feature type="repeat" description="WD" evidence="8">
    <location>
        <begin position="522"/>
        <end position="541"/>
    </location>
</feature>
<dbReference type="SUPFAM" id="SSF50978">
    <property type="entry name" value="WD40 repeat-like"/>
    <property type="match status" value="1"/>
</dbReference>
<feature type="repeat" description="WD" evidence="8">
    <location>
        <begin position="635"/>
        <end position="676"/>
    </location>
</feature>
<dbReference type="InterPro" id="IPR006594">
    <property type="entry name" value="LisH"/>
</dbReference>
<dbReference type="Pfam" id="PF00400">
    <property type="entry name" value="WD40"/>
    <property type="match status" value="6"/>
</dbReference>
<dbReference type="Pfam" id="PF04494">
    <property type="entry name" value="TFIID_NTD2"/>
    <property type="match status" value="1"/>
</dbReference>
<evidence type="ECO:0000256" key="3">
    <source>
        <dbReference type="ARBA" id="ARBA00022574"/>
    </source>
</evidence>
<evidence type="ECO:0000256" key="7">
    <source>
        <dbReference type="ARBA" id="ARBA00023242"/>
    </source>
</evidence>
<evidence type="ECO:0000256" key="5">
    <source>
        <dbReference type="ARBA" id="ARBA00023015"/>
    </source>
</evidence>
<feature type="compositionally biased region" description="Low complexity" evidence="9">
    <location>
        <begin position="8"/>
        <end position="17"/>
    </location>
</feature>
<feature type="region of interest" description="Disordered" evidence="9">
    <location>
        <begin position="746"/>
        <end position="770"/>
    </location>
</feature>
<dbReference type="GO" id="GO:0006367">
    <property type="term" value="P:transcription initiation at RNA polymerase II promoter"/>
    <property type="evidence" value="ECO:0007669"/>
    <property type="project" value="TreeGrafter"/>
</dbReference>
<dbReference type="GO" id="GO:0005669">
    <property type="term" value="C:transcription factor TFIID complex"/>
    <property type="evidence" value="ECO:0007669"/>
    <property type="project" value="TreeGrafter"/>
</dbReference>
<feature type="region of interest" description="Disordered" evidence="9">
    <location>
        <begin position="1"/>
        <end position="82"/>
    </location>
</feature>
<feature type="repeat" description="WD" evidence="8">
    <location>
        <begin position="549"/>
        <end position="580"/>
    </location>
</feature>
<evidence type="ECO:0000256" key="2">
    <source>
        <dbReference type="ARBA" id="ARBA00009435"/>
    </source>
</evidence>
<dbReference type="InterPro" id="IPR020472">
    <property type="entry name" value="WD40_PAC1"/>
</dbReference>
<feature type="compositionally biased region" description="Polar residues" evidence="9">
    <location>
        <begin position="746"/>
        <end position="762"/>
    </location>
</feature>
<dbReference type="InterPro" id="IPR007582">
    <property type="entry name" value="TFIID_NTD2"/>
</dbReference>
<dbReference type="Gene3D" id="2.130.10.10">
    <property type="entry name" value="YVTN repeat-like/Quinoprotein amine dehydrogenase"/>
    <property type="match status" value="2"/>
</dbReference>
<dbReference type="Gene3D" id="1.25.40.500">
    <property type="entry name" value="TFIID subunit TAF5, NTD2 domain"/>
    <property type="match status" value="1"/>
</dbReference>
<dbReference type="Proteomes" id="UP000092177">
    <property type="component" value="Chromosome 9"/>
</dbReference>
<dbReference type="PROSITE" id="PS00678">
    <property type="entry name" value="WD_REPEATS_1"/>
    <property type="match status" value="1"/>
</dbReference>
<dbReference type="SUPFAM" id="SSF160897">
    <property type="entry name" value="Taf5 N-terminal domain-like"/>
    <property type="match status" value="1"/>
</dbReference>
<dbReference type="InterPro" id="IPR015943">
    <property type="entry name" value="WD40/YVTN_repeat-like_dom_sf"/>
</dbReference>
<feature type="domain" description="TFIID subunit TAF5 NTD2" evidence="10">
    <location>
        <begin position="144"/>
        <end position="274"/>
    </location>
</feature>
<dbReference type="VEuPathDB" id="FungiDB:CH63R_13040"/>
<dbReference type="PRINTS" id="PR00320">
    <property type="entry name" value="GPROTEINBRPT"/>
</dbReference>
<dbReference type="CDD" id="cd08044">
    <property type="entry name" value="TAF5_NTD2"/>
    <property type="match status" value="1"/>
</dbReference>
<protein>
    <submittedName>
        <fullName evidence="11">WD repeat domain-containing protein</fullName>
    </submittedName>
</protein>
<accession>A0A1B7XVZ5</accession>
<dbReference type="InterPro" id="IPR037264">
    <property type="entry name" value="TFIID_NTD2_sf"/>
</dbReference>
<gene>
    <name evidence="11" type="ORF">CH63R_13040</name>
</gene>
<dbReference type="InterPro" id="IPR019775">
    <property type="entry name" value="WD40_repeat_CS"/>
</dbReference>
<dbReference type="CDD" id="cd00200">
    <property type="entry name" value="WD40"/>
    <property type="match status" value="1"/>
</dbReference>
<evidence type="ECO:0000256" key="6">
    <source>
        <dbReference type="ARBA" id="ARBA00023163"/>
    </source>
</evidence>
<feature type="compositionally biased region" description="Low complexity" evidence="9">
    <location>
        <begin position="31"/>
        <end position="61"/>
    </location>
</feature>
<keyword evidence="6" id="KW-0804">Transcription</keyword>
<dbReference type="PANTHER" id="PTHR19879:SF1">
    <property type="entry name" value="CANNONBALL-RELATED"/>
    <property type="match status" value="1"/>
</dbReference>
<keyword evidence="5" id="KW-0805">Transcription regulation</keyword>
<dbReference type="RefSeq" id="XP_018152431.1">
    <property type="nucleotide sequence ID" value="XM_018308014.1"/>
</dbReference>
<dbReference type="PROSITE" id="PS50082">
    <property type="entry name" value="WD_REPEATS_2"/>
    <property type="match status" value="6"/>
</dbReference>
<evidence type="ECO:0000256" key="8">
    <source>
        <dbReference type="PROSITE-ProRule" id="PRU00221"/>
    </source>
</evidence>
<dbReference type="GeneID" id="28872121"/>
<comment type="caution">
    <text evidence="11">The sequence shown here is derived from an EMBL/GenBank/DDBJ whole genome shotgun (WGS) entry which is preliminary data.</text>
</comment>
<sequence>MSGNPGQPGASSTTPGAPGAPGGGGAGAGASGSFSQQQQQPATTTPGAGAAAPAPTPVSQTPIPPPTTATPAPAPATAPMSNQNLNQISEGAHGLVTSGGSAISGVTDYLLKRGYTRTETIFRQESSHLGPDGRPIHNKVDDLGPRKYLKAFNLLREWVENNLDIYKFELNKLLWPVFVYSWLELVTQNYSEDAKSLLNNLKPYFENVHSDDLKTFSTITLALHAKENSTTKLYRENKYRIPLNQHITGNLFHFLERERDNGGSVILYILSTFCHLDSTARGPIEPFSFEAIYRRSQNLDIDEIDLQEGIPGVFTGISNRDLLDKTVPLKLGPLPMEEDLREDVRAELQDEDALNPPPEGRSTLVEEFDRKIKREESADGPNRAELPLPPSRARDVVMEMQKVRENRDRFKIEGRTGGVGVAASACMFTFHNTLGSVSCMDFSKDHEMVAIGTTDSYIRVWHLEGKPLKSKRADEKDFKFNNRKLIGHSAQVFSVSFSDAIAKLDHAPFGEEGKGEGPIETSSKLLLSCSADGTVRIWSLDIWACVCVYKGHDGPVMRAEWGPHGHYFLTGGWDKTARVWMQDHASAQRILVGHDSSISAVAWHPNGTYVFSASDETDKSIRMWSVITGQCVRVFTGHTDYISAIECAPNGKILATADNSGNIFFWDIQKGSRIKRSRGHGKGGIWSLSFSVESNVLVSGGQDGTVRVWDVDLPAEGHKVVQPQPGTAPTQEGGDTIVAATGQTERANASGQGATGSGSNAPGGSKKKGKEVMITPDQISAFPTKKTPVMKVQFTRMNLIVAGGCYDPDR</sequence>
<keyword evidence="3 8" id="KW-0853">WD repeat</keyword>
<feature type="compositionally biased region" description="Pro residues" evidence="9">
    <location>
        <begin position="62"/>
        <end position="76"/>
    </location>
</feature>
<evidence type="ECO:0000256" key="9">
    <source>
        <dbReference type="SAM" id="MobiDB-lite"/>
    </source>
</evidence>
<feature type="repeat" description="WD" evidence="8">
    <location>
        <begin position="430"/>
        <end position="464"/>
    </location>
</feature>
<dbReference type="EMBL" id="LTAN01000009">
    <property type="protein sequence ID" value="OBR03913.1"/>
    <property type="molecule type" value="Genomic_DNA"/>
</dbReference>
<dbReference type="KEGG" id="chig:CH63R_13040"/>
<dbReference type="PROSITE" id="PS50294">
    <property type="entry name" value="WD_REPEATS_REGION"/>
    <property type="match status" value="4"/>
</dbReference>
<proteinExistence type="inferred from homology"/>
<evidence type="ECO:0000313" key="12">
    <source>
        <dbReference type="Proteomes" id="UP000092177"/>
    </source>
</evidence>